<proteinExistence type="predicted"/>
<dbReference type="OrthoDB" id="3922785at2759"/>
<dbReference type="RefSeq" id="XP_016625441.1">
    <property type="nucleotide sequence ID" value="XM_016758192.1"/>
</dbReference>
<dbReference type="VEuPathDB" id="FungiDB:Z519_00435"/>
<dbReference type="HOGENOM" id="CLU_2497697_0_0_1"/>
<evidence type="ECO:0000313" key="1">
    <source>
        <dbReference type="EMBL" id="KIW98772.1"/>
    </source>
</evidence>
<dbReference type="EMBL" id="KN846980">
    <property type="protein sequence ID" value="KIW98772.1"/>
    <property type="molecule type" value="Genomic_DNA"/>
</dbReference>
<sequence>MSASSTLTSPSCNPSEYLLEHAKVQMTSKAKDAADTSPTVEELKLGAAELEVESGWKNKSLVSCPSKPENTIEEVPAPPIVAQISG</sequence>
<protein>
    <submittedName>
        <fullName evidence="1">Uncharacterized protein</fullName>
    </submittedName>
</protein>
<dbReference type="AlphaFoldDB" id="A0A0D2GK42"/>
<accession>A0A0D2GK42</accession>
<dbReference type="GeneID" id="27693363"/>
<organism evidence="1 2">
    <name type="scientific">Cladophialophora bantiana (strain ATCC 10958 / CBS 173.52 / CDC B-1940 / NIH 8579)</name>
    <name type="common">Xylohypha bantiana</name>
    <dbReference type="NCBI Taxonomy" id="1442370"/>
    <lineage>
        <taxon>Eukaryota</taxon>
        <taxon>Fungi</taxon>
        <taxon>Dikarya</taxon>
        <taxon>Ascomycota</taxon>
        <taxon>Pezizomycotina</taxon>
        <taxon>Eurotiomycetes</taxon>
        <taxon>Chaetothyriomycetidae</taxon>
        <taxon>Chaetothyriales</taxon>
        <taxon>Herpotrichiellaceae</taxon>
        <taxon>Cladophialophora</taxon>
    </lineage>
</organism>
<name>A0A0D2GK42_CLAB1</name>
<gene>
    <name evidence="1" type="ORF">Z519_00435</name>
</gene>
<keyword evidence="2" id="KW-1185">Reference proteome</keyword>
<dbReference type="Proteomes" id="UP000053789">
    <property type="component" value="Unassembled WGS sequence"/>
</dbReference>
<reference evidence="1" key="1">
    <citation type="submission" date="2015-01" db="EMBL/GenBank/DDBJ databases">
        <title>The Genome Sequence of Cladophialophora bantiana CBS 173.52.</title>
        <authorList>
            <consortium name="The Broad Institute Genomics Platform"/>
            <person name="Cuomo C."/>
            <person name="de Hoog S."/>
            <person name="Gorbushina A."/>
            <person name="Stielow B."/>
            <person name="Teixiera M."/>
            <person name="Abouelleil A."/>
            <person name="Chapman S.B."/>
            <person name="Priest M."/>
            <person name="Young S.K."/>
            <person name="Wortman J."/>
            <person name="Nusbaum C."/>
            <person name="Birren B."/>
        </authorList>
    </citation>
    <scope>NUCLEOTIDE SEQUENCE [LARGE SCALE GENOMIC DNA]</scope>
    <source>
        <strain evidence="1">CBS 173.52</strain>
    </source>
</reference>
<evidence type="ECO:0000313" key="2">
    <source>
        <dbReference type="Proteomes" id="UP000053789"/>
    </source>
</evidence>